<proteinExistence type="predicted"/>
<comment type="caution">
    <text evidence="2">The sequence shown here is derived from an EMBL/GenBank/DDBJ whole genome shotgun (WGS) entry which is preliminary data.</text>
</comment>
<protein>
    <submittedName>
        <fullName evidence="2">WGS project CBME000000000 data, contig CS3487_c001662</fullName>
    </submittedName>
</protein>
<evidence type="ECO:0000256" key="1">
    <source>
        <dbReference type="SAM" id="MobiDB-lite"/>
    </source>
</evidence>
<reference evidence="2" key="1">
    <citation type="submission" date="2013-05" db="EMBL/GenBank/DDBJ databases">
        <title>Draft genome sequences of six wheat associated Fusarium spp. isolates.</title>
        <authorList>
            <person name="Moolhuijzen P.M."/>
            <person name="Manners J.M."/>
            <person name="Wilcox S."/>
            <person name="Bellgard M.I."/>
            <person name="Gardiner D.M."/>
        </authorList>
    </citation>
    <scope>NUCLEOTIDE SEQUENCE</scope>
    <source>
        <strain evidence="2">CS3487</strain>
        <strain evidence="2">CS3487</strain>
    </source>
</reference>
<gene>
    <name evidence="2" type="ORF">BN848_0105960</name>
</gene>
<organism evidence="2">
    <name type="scientific">Fusarium pseudograminearum CS3487</name>
    <dbReference type="NCBI Taxonomy" id="1318458"/>
    <lineage>
        <taxon>Eukaryota</taxon>
        <taxon>Fungi</taxon>
        <taxon>Dikarya</taxon>
        <taxon>Ascomycota</taxon>
        <taxon>Pezizomycotina</taxon>
        <taxon>Sordariomycetes</taxon>
        <taxon>Hypocreomycetidae</taxon>
        <taxon>Hypocreales</taxon>
        <taxon>Nectriaceae</taxon>
        <taxon>Fusarium</taxon>
    </lineage>
</organism>
<feature type="compositionally biased region" description="Acidic residues" evidence="1">
    <location>
        <begin position="1"/>
        <end position="20"/>
    </location>
</feature>
<sequence length="69" mass="7773">MALNDEEDLVEGDSDDEDENAISSNLAPGFWFWGRADPHLVPGEHLSLDVVEPKCERKVASTMDRRMLD</sequence>
<name>A0A096PEH1_FUSPS</name>
<dbReference type="EMBL" id="CBME010001656">
    <property type="protein sequence ID" value="CEG03061.1"/>
    <property type="molecule type" value="Genomic_DNA"/>
</dbReference>
<evidence type="ECO:0000313" key="2">
    <source>
        <dbReference type="EMBL" id="CEG03061.1"/>
    </source>
</evidence>
<feature type="region of interest" description="Disordered" evidence="1">
    <location>
        <begin position="1"/>
        <end position="22"/>
    </location>
</feature>
<accession>A0A096PEH1</accession>
<dbReference type="AlphaFoldDB" id="A0A096PEH1"/>